<dbReference type="AlphaFoldDB" id="A0A1J1HZR9"/>
<dbReference type="EMBL" id="CVRI01000036">
    <property type="protein sequence ID" value="CRK93026.1"/>
    <property type="molecule type" value="Genomic_DNA"/>
</dbReference>
<reference evidence="1 2" key="1">
    <citation type="submission" date="2015-04" db="EMBL/GenBank/DDBJ databases">
        <authorList>
            <person name="Syromyatnikov M.Y."/>
            <person name="Popov V.N."/>
        </authorList>
    </citation>
    <scope>NUCLEOTIDE SEQUENCE [LARGE SCALE GENOMIC DNA]</scope>
</reference>
<dbReference type="Proteomes" id="UP000183832">
    <property type="component" value="Unassembled WGS sequence"/>
</dbReference>
<protein>
    <submittedName>
        <fullName evidence="1">CLUMA_CG006689, isoform A</fullName>
    </submittedName>
</protein>
<accession>A0A1J1HZR9</accession>
<evidence type="ECO:0000313" key="2">
    <source>
        <dbReference type="Proteomes" id="UP000183832"/>
    </source>
</evidence>
<organism evidence="1 2">
    <name type="scientific">Clunio marinus</name>
    <dbReference type="NCBI Taxonomy" id="568069"/>
    <lineage>
        <taxon>Eukaryota</taxon>
        <taxon>Metazoa</taxon>
        <taxon>Ecdysozoa</taxon>
        <taxon>Arthropoda</taxon>
        <taxon>Hexapoda</taxon>
        <taxon>Insecta</taxon>
        <taxon>Pterygota</taxon>
        <taxon>Neoptera</taxon>
        <taxon>Endopterygota</taxon>
        <taxon>Diptera</taxon>
        <taxon>Nematocera</taxon>
        <taxon>Chironomoidea</taxon>
        <taxon>Chironomidae</taxon>
        <taxon>Clunio</taxon>
    </lineage>
</organism>
<name>A0A1J1HZR9_9DIPT</name>
<gene>
    <name evidence="1" type="ORF">CLUMA_CG006689</name>
</gene>
<proteinExistence type="predicted"/>
<evidence type="ECO:0000313" key="1">
    <source>
        <dbReference type="EMBL" id="CRK93026.1"/>
    </source>
</evidence>
<sequence>MVIYSRSEKENGKFGMKFIIEYLQTRNISPSSSSTEYNKKYKNVFEIRYFAYLNNITENENLNEKLYFQKSQFRFIGYADLSFHDVN</sequence>
<keyword evidence="2" id="KW-1185">Reference proteome</keyword>